<dbReference type="EnsemblPlants" id="PGSC0003DMT400094104">
    <property type="protein sequence ID" value="PGSC0003DMT400094104"/>
    <property type="gene ID" value="PGSC0003DMG400043675"/>
</dbReference>
<dbReference type="AlphaFoldDB" id="M1DTF0"/>
<protein>
    <submittedName>
        <fullName evidence="1">Retrotransposon gag protein</fullName>
    </submittedName>
</protein>
<accession>M1DTF0</accession>
<organism evidence="1 2">
    <name type="scientific">Solanum tuberosum</name>
    <name type="common">Potato</name>
    <dbReference type="NCBI Taxonomy" id="4113"/>
    <lineage>
        <taxon>Eukaryota</taxon>
        <taxon>Viridiplantae</taxon>
        <taxon>Streptophyta</taxon>
        <taxon>Embryophyta</taxon>
        <taxon>Tracheophyta</taxon>
        <taxon>Spermatophyta</taxon>
        <taxon>Magnoliopsida</taxon>
        <taxon>eudicotyledons</taxon>
        <taxon>Gunneridae</taxon>
        <taxon>Pentapetalae</taxon>
        <taxon>asterids</taxon>
        <taxon>lamiids</taxon>
        <taxon>Solanales</taxon>
        <taxon>Solanaceae</taxon>
        <taxon>Solanoideae</taxon>
        <taxon>Solaneae</taxon>
        <taxon>Solanum</taxon>
    </lineage>
</organism>
<evidence type="ECO:0000313" key="1">
    <source>
        <dbReference type="EnsemblPlants" id="PGSC0003DMT400094104"/>
    </source>
</evidence>
<dbReference type="Proteomes" id="UP000011115">
    <property type="component" value="Unassembled WGS sequence"/>
</dbReference>
<dbReference type="HOGENOM" id="CLU_1597342_0_0_1"/>
<keyword evidence="2" id="KW-1185">Reference proteome</keyword>
<dbReference type="InParanoid" id="M1DTF0"/>
<reference evidence="2" key="1">
    <citation type="journal article" date="2011" name="Nature">
        <title>Genome sequence and analysis of the tuber crop potato.</title>
        <authorList>
            <consortium name="The Potato Genome Sequencing Consortium"/>
        </authorList>
    </citation>
    <scope>NUCLEOTIDE SEQUENCE [LARGE SCALE GENOMIC DNA]</scope>
    <source>
        <strain evidence="2">cv. DM1-3 516 R44</strain>
    </source>
</reference>
<evidence type="ECO:0000313" key="2">
    <source>
        <dbReference type="Proteomes" id="UP000011115"/>
    </source>
</evidence>
<name>M1DTF0_SOLTU</name>
<sequence length="167" mass="18939">MGSTTHVDKDKKEFAKDVHRLARLGVRIMDSNEGRVAVVNGDESALVLEVKEKQDQDPILLKLKIQVTKITIQCFVDPIEHSESVGEPPQMLYINCIFTVVYSCIELSTYELSKVEIQVTKITIQCFVDPIEHSESVGEPPCFRRIPFYCFIIIVYFDVGVLSCRPS</sequence>
<dbReference type="Gramene" id="PGSC0003DMT400094104">
    <property type="protein sequence ID" value="PGSC0003DMT400094104"/>
    <property type="gene ID" value="PGSC0003DMG400043675"/>
</dbReference>
<proteinExistence type="predicted"/>
<dbReference type="PaxDb" id="4113-PGSC0003DMT400094104"/>
<reference evidence="1" key="2">
    <citation type="submission" date="2015-06" db="UniProtKB">
        <authorList>
            <consortium name="EnsemblPlants"/>
        </authorList>
    </citation>
    <scope>IDENTIFICATION</scope>
    <source>
        <strain evidence="1">DM1-3 516 R44</strain>
    </source>
</reference>